<feature type="domain" description="GST N-terminal" evidence="2">
    <location>
        <begin position="12"/>
        <end position="91"/>
    </location>
</feature>
<dbReference type="FunFam" id="3.40.30.10:FF:000331">
    <property type="entry name" value="Glutathione S-transferase"/>
    <property type="match status" value="1"/>
</dbReference>
<protein>
    <submittedName>
        <fullName evidence="4">Glutathione S-transferase family protein</fullName>
    </submittedName>
</protein>
<evidence type="ECO:0000259" key="3">
    <source>
        <dbReference type="PROSITE" id="PS50405"/>
    </source>
</evidence>
<dbReference type="InterPro" id="IPR010987">
    <property type="entry name" value="Glutathione-S-Trfase_C-like"/>
</dbReference>
<name>A0A6I4SXT0_9SPHN</name>
<dbReference type="PROSITE" id="PS50404">
    <property type="entry name" value="GST_NTER"/>
    <property type="match status" value="1"/>
</dbReference>
<organism evidence="4 5">
    <name type="scientific">Croceibacterium salegens</name>
    <dbReference type="NCBI Taxonomy" id="1737568"/>
    <lineage>
        <taxon>Bacteria</taxon>
        <taxon>Pseudomonadati</taxon>
        <taxon>Pseudomonadota</taxon>
        <taxon>Alphaproteobacteria</taxon>
        <taxon>Sphingomonadales</taxon>
        <taxon>Erythrobacteraceae</taxon>
        <taxon>Croceibacterium</taxon>
    </lineage>
</organism>
<dbReference type="Gene3D" id="1.20.1050.10">
    <property type="match status" value="1"/>
</dbReference>
<dbReference type="Gene3D" id="3.40.30.10">
    <property type="entry name" value="Glutaredoxin"/>
    <property type="match status" value="1"/>
</dbReference>
<dbReference type="InterPro" id="IPR036249">
    <property type="entry name" value="Thioredoxin-like_sf"/>
</dbReference>
<gene>
    <name evidence="4" type="ORF">GRI89_11880</name>
</gene>
<keyword evidence="5" id="KW-1185">Reference proteome</keyword>
<comment type="similarity">
    <text evidence="1">Belongs to the GST superfamily.</text>
</comment>
<keyword evidence="4" id="KW-0808">Transferase</keyword>
<dbReference type="PANTHER" id="PTHR44051">
    <property type="entry name" value="GLUTATHIONE S-TRANSFERASE-RELATED"/>
    <property type="match status" value="1"/>
</dbReference>
<dbReference type="PANTHER" id="PTHR44051:SF8">
    <property type="entry name" value="GLUTATHIONE S-TRANSFERASE GSTA"/>
    <property type="match status" value="1"/>
</dbReference>
<dbReference type="CDD" id="cd03207">
    <property type="entry name" value="GST_C_8"/>
    <property type="match status" value="1"/>
</dbReference>
<dbReference type="InterPro" id="IPR004045">
    <property type="entry name" value="Glutathione_S-Trfase_N"/>
</dbReference>
<dbReference type="EMBL" id="WTYM01000046">
    <property type="protein sequence ID" value="MXO60238.1"/>
    <property type="molecule type" value="Genomic_DNA"/>
</dbReference>
<comment type="caution">
    <text evidence="4">The sequence shown here is derived from an EMBL/GenBank/DDBJ whole genome shotgun (WGS) entry which is preliminary data.</text>
</comment>
<dbReference type="CDD" id="cd03046">
    <property type="entry name" value="GST_N_GTT1_like"/>
    <property type="match status" value="1"/>
</dbReference>
<sequence>MSTQPAPVVTAFDWVPDFAKGLVRDLRVRWAFEEIGAPYAIEKFGAGQPRPEGYVDWQPFEQVPALRDGELELFETGAILLYLAEKHGALLPKDEQARWQAIAWVFAGLNSVEPSFQRYFAYHVFNAGKDWTEGAKEAVVPLVRQKLKRVSDALGNKDWLAGEFSIADIMMVTVLNGLRDTDFLGEFPSLKAYHARGTARPAYQRALKAQLDDFTGAPPAAAA</sequence>
<dbReference type="SFLD" id="SFLDS00019">
    <property type="entry name" value="Glutathione_Transferase_(cytos"/>
    <property type="match status" value="1"/>
</dbReference>
<evidence type="ECO:0000256" key="1">
    <source>
        <dbReference type="RuleBase" id="RU003494"/>
    </source>
</evidence>
<dbReference type="RefSeq" id="WP_159795726.1">
    <property type="nucleotide sequence ID" value="NZ_WTYM01000046.1"/>
</dbReference>
<dbReference type="SUPFAM" id="SSF47616">
    <property type="entry name" value="GST C-terminal domain-like"/>
    <property type="match status" value="1"/>
</dbReference>
<dbReference type="OrthoDB" id="9811242at2"/>
<evidence type="ECO:0000313" key="5">
    <source>
        <dbReference type="Proteomes" id="UP000433652"/>
    </source>
</evidence>
<dbReference type="AlphaFoldDB" id="A0A6I4SXT0"/>
<reference evidence="4 5" key="1">
    <citation type="submission" date="2019-12" db="EMBL/GenBank/DDBJ databases">
        <title>Genomic-based taxomic classification of the family Erythrobacteraceae.</title>
        <authorList>
            <person name="Xu L."/>
        </authorList>
    </citation>
    <scope>NUCLEOTIDE SEQUENCE [LARGE SCALE GENOMIC DNA]</scope>
    <source>
        <strain evidence="4 5">MCCC 1K01500</strain>
    </source>
</reference>
<dbReference type="GO" id="GO:0016740">
    <property type="term" value="F:transferase activity"/>
    <property type="evidence" value="ECO:0007669"/>
    <property type="project" value="UniProtKB-KW"/>
</dbReference>
<feature type="domain" description="GST C-terminal" evidence="3">
    <location>
        <begin position="94"/>
        <end position="219"/>
    </location>
</feature>
<accession>A0A6I4SXT0</accession>
<evidence type="ECO:0000259" key="2">
    <source>
        <dbReference type="PROSITE" id="PS50404"/>
    </source>
</evidence>
<dbReference type="InterPro" id="IPR040079">
    <property type="entry name" value="Glutathione_S-Trfase"/>
</dbReference>
<dbReference type="Pfam" id="PF02798">
    <property type="entry name" value="GST_N"/>
    <property type="match status" value="1"/>
</dbReference>
<dbReference type="Proteomes" id="UP000433652">
    <property type="component" value="Unassembled WGS sequence"/>
</dbReference>
<proteinExistence type="inferred from homology"/>
<dbReference type="InterPro" id="IPR004046">
    <property type="entry name" value="GST_C"/>
</dbReference>
<dbReference type="SUPFAM" id="SSF52833">
    <property type="entry name" value="Thioredoxin-like"/>
    <property type="match status" value="1"/>
</dbReference>
<dbReference type="PROSITE" id="PS50405">
    <property type="entry name" value="GST_CTER"/>
    <property type="match status" value="1"/>
</dbReference>
<evidence type="ECO:0000313" key="4">
    <source>
        <dbReference type="EMBL" id="MXO60238.1"/>
    </source>
</evidence>
<dbReference type="InterPro" id="IPR036282">
    <property type="entry name" value="Glutathione-S-Trfase_C_sf"/>
</dbReference>
<dbReference type="Pfam" id="PF00043">
    <property type="entry name" value="GST_C"/>
    <property type="match status" value="1"/>
</dbReference>
<dbReference type="SFLD" id="SFLDG00358">
    <property type="entry name" value="Main_(cytGST)"/>
    <property type="match status" value="1"/>
</dbReference>